<proteinExistence type="predicted"/>
<dbReference type="RefSeq" id="WP_054654235.1">
    <property type="nucleotide sequence ID" value="NZ_BBFL01000003.1"/>
</dbReference>
<comment type="caution">
    <text evidence="1">The sequence shown here is derived from an EMBL/GenBank/DDBJ whole genome shotgun (WGS) entry which is preliminary data.</text>
</comment>
<evidence type="ECO:0000313" key="1">
    <source>
        <dbReference type="EMBL" id="GAX01299.1"/>
    </source>
</evidence>
<dbReference type="OrthoDB" id="2299900at2"/>
<dbReference type="AlphaFoldDB" id="A0A1Z5IHX3"/>
<dbReference type="Proteomes" id="UP000198402">
    <property type="component" value="Unassembled WGS sequence"/>
</dbReference>
<name>A0A1Z5IHX3_9LACO</name>
<reference evidence="1 2" key="1">
    <citation type="submission" date="2015-11" db="EMBL/GenBank/DDBJ databases">
        <title>Draft genome sequences of new species of the genus Lactobacillus isolated from orchardgrass silage.</title>
        <authorList>
            <person name="Tohno M."/>
            <person name="Tanizawa Y."/>
            <person name="Arita M."/>
        </authorList>
    </citation>
    <scope>NUCLEOTIDE SEQUENCE [LARGE SCALE GENOMIC DNA]</scope>
    <source>
        <strain evidence="1 2">IWT126</strain>
    </source>
</reference>
<dbReference type="InterPro" id="IPR056096">
    <property type="entry name" value="DUF7679"/>
</dbReference>
<evidence type="ECO:0000313" key="2">
    <source>
        <dbReference type="Proteomes" id="UP000198402"/>
    </source>
</evidence>
<gene>
    <name evidence="1" type="ORF">IWT126_01325</name>
</gene>
<protein>
    <submittedName>
        <fullName evidence="1">Uncharacterized protein</fullName>
    </submittedName>
</protein>
<dbReference type="EMBL" id="BCMG01000006">
    <property type="protein sequence ID" value="GAX01299.1"/>
    <property type="molecule type" value="Genomic_DNA"/>
</dbReference>
<keyword evidence="2" id="KW-1185">Reference proteome</keyword>
<dbReference type="Pfam" id="PF24727">
    <property type="entry name" value="DUF7679"/>
    <property type="match status" value="1"/>
</dbReference>
<sequence>MSDQLWCADIIRSNHQAQTYRLSGDLQYALTIDEAGQRHLLHGLIVVPLAPYIFSKPRGTKEDVLPPYGVGYVKRVYRIDQPAAGQLTPTRSQFIDYKYWPNETQKSVSIYLQHDYSWLNKKQIDADIAYWQSQDSHHPVPVNRLWVLVSKYRIHRHLKRIAAYRKRH</sequence>
<accession>A0A1Z5IHX3</accession>
<organism evidence="1 2">
    <name type="scientific">Secundilactobacillus silagei JCM 19001</name>
    <dbReference type="NCBI Taxonomy" id="1302250"/>
    <lineage>
        <taxon>Bacteria</taxon>
        <taxon>Bacillati</taxon>
        <taxon>Bacillota</taxon>
        <taxon>Bacilli</taxon>
        <taxon>Lactobacillales</taxon>
        <taxon>Lactobacillaceae</taxon>
        <taxon>Secundilactobacillus</taxon>
    </lineage>
</organism>